<dbReference type="Pfam" id="PF00015">
    <property type="entry name" value="MCPsignal"/>
    <property type="match status" value="1"/>
</dbReference>
<dbReference type="InterPro" id="IPR004089">
    <property type="entry name" value="MCPsignal_dom"/>
</dbReference>
<comment type="similarity">
    <text evidence="8">Belongs to the methyl-accepting chemotaxis (MCP) protein family.</text>
</comment>
<feature type="coiled-coil region" evidence="10">
    <location>
        <begin position="430"/>
        <end position="467"/>
    </location>
</feature>
<keyword evidence="4 11" id="KW-0812">Transmembrane</keyword>
<dbReference type="GO" id="GO:0007165">
    <property type="term" value="P:signal transduction"/>
    <property type="evidence" value="ECO:0007669"/>
    <property type="project" value="UniProtKB-KW"/>
</dbReference>
<dbReference type="Gene3D" id="1.10.287.950">
    <property type="entry name" value="Methyl-accepting chemotaxis protein"/>
    <property type="match status" value="1"/>
</dbReference>
<dbReference type="InterPro" id="IPR003660">
    <property type="entry name" value="HAMP_dom"/>
</dbReference>
<evidence type="ECO:0000313" key="15">
    <source>
        <dbReference type="Proteomes" id="UP000000719"/>
    </source>
</evidence>
<evidence type="ECO:0000256" key="3">
    <source>
        <dbReference type="ARBA" id="ARBA00022500"/>
    </source>
</evidence>
<keyword evidence="7 9" id="KW-0807">Transducer</keyword>
<dbReference type="RefSeq" id="WP_015923705.1">
    <property type="nucleotide sequence ID" value="NC_011899.1"/>
</dbReference>
<feature type="transmembrane region" description="Helical" evidence="11">
    <location>
        <begin position="301"/>
        <end position="324"/>
    </location>
</feature>
<dbReference type="SMART" id="SM00283">
    <property type="entry name" value="MA"/>
    <property type="match status" value="1"/>
</dbReference>
<gene>
    <name evidence="14" type="ordered locus">Hore_19890</name>
</gene>
<keyword evidence="15" id="KW-1185">Reference proteome</keyword>
<dbReference type="GO" id="GO:0005886">
    <property type="term" value="C:plasma membrane"/>
    <property type="evidence" value="ECO:0007669"/>
    <property type="project" value="UniProtKB-SubCell"/>
</dbReference>
<dbReference type="CDD" id="cd11386">
    <property type="entry name" value="MCP_signal"/>
    <property type="match status" value="1"/>
</dbReference>
<evidence type="ECO:0000259" key="12">
    <source>
        <dbReference type="PROSITE" id="PS50111"/>
    </source>
</evidence>
<dbReference type="InterPro" id="IPR029151">
    <property type="entry name" value="Sensor-like_sf"/>
</dbReference>
<dbReference type="KEGG" id="hor:Hore_19890"/>
<dbReference type="GO" id="GO:0006935">
    <property type="term" value="P:chemotaxis"/>
    <property type="evidence" value="ECO:0007669"/>
    <property type="project" value="UniProtKB-KW"/>
</dbReference>
<dbReference type="Pfam" id="PF00672">
    <property type="entry name" value="HAMP"/>
    <property type="match status" value="1"/>
</dbReference>
<comment type="subcellular location">
    <subcellularLocation>
        <location evidence="1">Cell membrane</location>
        <topology evidence="1">Multi-pass membrane protein</topology>
    </subcellularLocation>
</comment>
<proteinExistence type="inferred from homology"/>
<keyword evidence="2" id="KW-1003">Cell membrane</keyword>
<sequence>MAFNKFIKKISFFNKIGLSLKISSILAFVVVLVMGFVSFYTYNYTANMVLRQVNGQIETVKTSQKKTINNFMENLGKQVSSFTKDEDLFHFVDMVNYNLKNGDLEGFIKIYGFTVVDSSRILANQQKIINGASFVYITNKDGIIIADSRLKNKEQINDFVGKKLDTVEYKGAREDQVFIVNNKPVLLFQKEINKEDEVIGHYVMGISLMNIYNRFQMELDSRFSMQLVNGDGIILNSPDSDLIGKKVTDKWIINNIKENVSSNYRYTEDLYQSLERLGRSSRLYLVIDVPRVILTDPARKIGFTILGIALVGVIIILGGGYLLVRWQLKPLKRLLASFNRLKEGEITDSTYLKGNDVTRGDELGILNRSFNDMVRRLQGIITSISGAASSVNSSSNHLKENSRDVGIISEKVAKSIQEVAAGADNQAESVDEINKKMQNLTGVVENLENTNTQLKELSGTMEKATARGQQEIEKVSGQMNKIRDSIEEVATGISSFTSISEEIDDIVVIINSIAEQTNLLALNAAIEAARAGEAGRGFSVVADEIRNLAVESVKSADRIRDLIEQIKQESERASIKMTQGTEEVQRGESVVTSAKEAFTEIREIIGDVIKGIESSNEAIKDVNTDSKKIAANVETIASISEQTSASAQEVASASEEQTASIEEITSLSEELSNMADKLNELVREFKLEEKEGIV</sequence>
<dbReference type="SUPFAM" id="SSF103190">
    <property type="entry name" value="Sensory domain-like"/>
    <property type="match status" value="1"/>
</dbReference>
<feature type="coiled-coil region" evidence="10">
    <location>
        <begin position="661"/>
        <end position="691"/>
    </location>
</feature>
<evidence type="ECO:0000259" key="13">
    <source>
        <dbReference type="PROSITE" id="PS50885"/>
    </source>
</evidence>
<dbReference type="Gene3D" id="1.10.8.500">
    <property type="entry name" value="HAMP domain in histidine kinase"/>
    <property type="match status" value="1"/>
</dbReference>
<organism evidence="14 15">
    <name type="scientific">Halothermothrix orenii (strain H 168 / OCM 544 / DSM 9562)</name>
    <dbReference type="NCBI Taxonomy" id="373903"/>
    <lineage>
        <taxon>Bacteria</taxon>
        <taxon>Bacillati</taxon>
        <taxon>Bacillota</taxon>
        <taxon>Clostridia</taxon>
        <taxon>Halanaerobiales</taxon>
        <taxon>Halothermotrichaceae</taxon>
        <taxon>Halothermothrix</taxon>
    </lineage>
</organism>
<evidence type="ECO:0000256" key="1">
    <source>
        <dbReference type="ARBA" id="ARBA00004651"/>
    </source>
</evidence>
<evidence type="ECO:0000313" key="14">
    <source>
        <dbReference type="EMBL" id="ACL70736.1"/>
    </source>
</evidence>
<dbReference type="PANTHER" id="PTHR32089:SF112">
    <property type="entry name" value="LYSOZYME-LIKE PROTEIN-RELATED"/>
    <property type="match status" value="1"/>
</dbReference>
<evidence type="ECO:0000256" key="9">
    <source>
        <dbReference type="PROSITE-ProRule" id="PRU00284"/>
    </source>
</evidence>
<name>B8CZL7_HALOH</name>
<keyword evidence="3" id="KW-0145">Chemotaxis</keyword>
<dbReference type="InterPro" id="IPR033479">
    <property type="entry name" value="dCache_1"/>
</dbReference>
<dbReference type="OrthoDB" id="9762005at2"/>
<feature type="domain" description="Methyl-accepting transducer" evidence="12">
    <location>
        <begin position="401"/>
        <end position="651"/>
    </location>
</feature>
<dbReference type="Pfam" id="PF02743">
    <property type="entry name" value="dCache_1"/>
    <property type="match status" value="1"/>
</dbReference>
<dbReference type="HOGENOM" id="CLU_000445_107_19_9"/>
<reference evidence="14 15" key="1">
    <citation type="journal article" date="2009" name="PLoS ONE">
        <title>Genome analysis of the anaerobic thermohalophilic bacterium Halothermothrix orenii.</title>
        <authorList>
            <person name="Mavromatis K."/>
            <person name="Ivanova N."/>
            <person name="Anderson I."/>
            <person name="Lykidis A."/>
            <person name="Hooper S.D."/>
            <person name="Sun H."/>
            <person name="Kunin V."/>
            <person name="Lapidus A."/>
            <person name="Hugenholtz P."/>
            <person name="Patel B."/>
            <person name="Kyrpides N.C."/>
        </authorList>
    </citation>
    <scope>NUCLEOTIDE SEQUENCE [LARGE SCALE GENOMIC DNA]</scope>
    <source>
        <strain evidence="15">H 168 / OCM 544 / DSM 9562</strain>
    </source>
</reference>
<dbReference type="PROSITE" id="PS50111">
    <property type="entry name" value="CHEMOTAXIS_TRANSDUC_2"/>
    <property type="match status" value="1"/>
</dbReference>
<dbReference type="SUPFAM" id="SSF58104">
    <property type="entry name" value="Methyl-accepting chemotaxis protein (MCP) signaling domain"/>
    <property type="match status" value="1"/>
</dbReference>
<protein>
    <submittedName>
        <fullName evidence="14">Methyl-accepting chemotaxis sensory transducer</fullName>
    </submittedName>
</protein>
<keyword evidence="5 11" id="KW-1133">Transmembrane helix</keyword>
<evidence type="ECO:0000256" key="11">
    <source>
        <dbReference type="SAM" id="Phobius"/>
    </source>
</evidence>
<evidence type="ECO:0000256" key="10">
    <source>
        <dbReference type="SAM" id="Coils"/>
    </source>
</evidence>
<feature type="domain" description="HAMP" evidence="13">
    <location>
        <begin position="325"/>
        <end position="382"/>
    </location>
</feature>
<keyword evidence="6 11" id="KW-0472">Membrane</keyword>
<evidence type="ECO:0000256" key="7">
    <source>
        <dbReference type="ARBA" id="ARBA00023224"/>
    </source>
</evidence>
<dbReference type="EMBL" id="CP001098">
    <property type="protein sequence ID" value="ACL70736.1"/>
    <property type="molecule type" value="Genomic_DNA"/>
</dbReference>
<dbReference type="AlphaFoldDB" id="B8CZL7"/>
<dbReference type="PROSITE" id="PS50885">
    <property type="entry name" value="HAMP"/>
    <property type="match status" value="1"/>
</dbReference>
<feature type="transmembrane region" description="Helical" evidence="11">
    <location>
        <begin position="20"/>
        <end position="42"/>
    </location>
</feature>
<dbReference type="CDD" id="cd06225">
    <property type="entry name" value="HAMP"/>
    <property type="match status" value="1"/>
</dbReference>
<dbReference type="PANTHER" id="PTHR32089">
    <property type="entry name" value="METHYL-ACCEPTING CHEMOTAXIS PROTEIN MCPB"/>
    <property type="match status" value="1"/>
</dbReference>
<dbReference type="SMART" id="SM00304">
    <property type="entry name" value="HAMP"/>
    <property type="match status" value="3"/>
</dbReference>
<evidence type="ECO:0000256" key="8">
    <source>
        <dbReference type="ARBA" id="ARBA00029447"/>
    </source>
</evidence>
<dbReference type="Proteomes" id="UP000000719">
    <property type="component" value="Chromosome"/>
</dbReference>
<evidence type="ECO:0000256" key="6">
    <source>
        <dbReference type="ARBA" id="ARBA00023136"/>
    </source>
</evidence>
<dbReference type="STRING" id="373903.Hore_19890"/>
<evidence type="ECO:0000256" key="2">
    <source>
        <dbReference type="ARBA" id="ARBA00022475"/>
    </source>
</evidence>
<evidence type="ECO:0000256" key="4">
    <source>
        <dbReference type="ARBA" id="ARBA00022692"/>
    </source>
</evidence>
<dbReference type="eggNOG" id="COG0840">
    <property type="taxonomic scope" value="Bacteria"/>
</dbReference>
<accession>B8CZL7</accession>
<keyword evidence="10" id="KW-0175">Coiled coil</keyword>
<evidence type="ECO:0000256" key="5">
    <source>
        <dbReference type="ARBA" id="ARBA00022989"/>
    </source>
</evidence>